<name>A0DZF1_PARTE</name>
<dbReference type="OrthoDB" id="312583at2759"/>
<dbReference type="OMA" id="FSKMRIM"/>
<proteinExistence type="predicted"/>
<evidence type="ECO:0000313" key="2">
    <source>
        <dbReference type="EMBL" id="CAK88418.1"/>
    </source>
</evidence>
<dbReference type="PANTHER" id="PTHR33667:SF7">
    <property type="entry name" value="RIKEN CDNA 1810020O05 GENE"/>
    <property type="match status" value="1"/>
</dbReference>
<dbReference type="AlphaFoldDB" id="A0DZF1"/>
<keyword evidence="3" id="KW-1185">Reference proteome</keyword>
<protein>
    <submittedName>
        <fullName evidence="2">Uncharacterized protein</fullName>
    </submittedName>
</protein>
<evidence type="ECO:0000256" key="1">
    <source>
        <dbReference type="SAM" id="MobiDB-lite"/>
    </source>
</evidence>
<sequence length="430" mass="50702">MPPKKDNKKEVKIHLFHIQLVLSEDDGTGILKNIVQFKIQFQVVTQNIQNIVIMFEWLNANSTERYDTGLIDQWNVVSSEPQQNLDDPPIVTYSFEKVFDQLRFIDSLAEVLSKKKLYMYFVNADDMKVMQEFWFDYSLMLNTPNFEFAFSKMRIMEILDFKFNIQSDKPLLHEQLRAKLNPFQVEIVSCENIPVQAQKSYELCYVQYEFYDGTVIKTDMQVQMQNMYFNSKHVFLLGTMDIAKHFETRPIKFELHDKDEIVRNDVKEELQLFDIEKWLQIEEEKNRPPEPDFTVDPKTGKKIPKKEVKKDDKKEVKKEVKKDAKKDNKKKEVKLGEPILEEQPKKQYNRNNHGVAIMNLGAFIHSNVREVDLLAGIVPRRVFEDTESNNLDLNTTARKNIPKVFTATNYLDLQATMFVKFEMSNALIRK</sequence>
<accession>A0DZF1</accession>
<feature type="region of interest" description="Disordered" evidence="1">
    <location>
        <begin position="286"/>
        <end position="310"/>
    </location>
</feature>
<dbReference type="EMBL" id="CT868650">
    <property type="protein sequence ID" value="CAK88418.1"/>
    <property type="molecule type" value="Genomic_DNA"/>
</dbReference>
<dbReference type="HOGENOM" id="CLU_638530_0_0_1"/>
<dbReference type="PANTHER" id="PTHR33667">
    <property type="entry name" value="SI:DKEY-57N24.6"/>
    <property type="match status" value="1"/>
</dbReference>
<dbReference type="Proteomes" id="UP000000600">
    <property type="component" value="Unassembled WGS sequence"/>
</dbReference>
<gene>
    <name evidence="2" type="ORF">GSPATT00021585001</name>
</gene>
<dbReference type="InParanoid" id="A0DZF1"/>
<dbReference type="RefSeq" id="XP_001455815.1">
    <property type="nucleotide sequence ID" value="XM_001455778.1"/>
</dbReference>
<dbReference type="KEGG" id="ptm:GSPATT00021585001"/>
<dbReference type="GeneID" id="5041590"/>
<reference evidence="2 3" key="1">
    <citation type="journal article" date="2006" name="Nature">
        <title>Global trends of whole-genome duplications revealed by the ciliate Paramecium tetraurelia.</title>
        <authorList>
            <consortium name="Genoscope"/>
            <person name="Aury J.-M."/>
            <person name="Jaillon O."/>
            <person name="Duret L."/>
            <person name="Noel B."/>
            <person name="Jubin C."/>
            <person name="Porcel B.M."/>
            <person name="Segurens B."/>
            <person name="Daubin V."/>
            <person name="Anthouard V."/>
            <person name="Aiach N."/>
            <person name="Arnaiz O."/>
            <person name="Billaut A."/>
            <person name="Beisson J."/>
            <person name="Blanc I."/>
            <person name="Bouhouche K."/>
            <person name="Camara F."/>
            <person name="Duharcourt S."/>
            <person name="Guigo R."/>
            <person name="Gogendeau D."/>
            <person name="Katinka M."/>
            <person name="Keller A.-M."/>
            <person name="Kissmehl R."/>
            <person name="Klotz C."/>
            <person name="Koll F."/>
            <person name="Le Moue A."/>
            <person name="Lepere C."/>
            <person name="Malinsky S."/>
            <person name="Nowacki M."/>
            <person name="Nowak J.K."/>
            <person name="Plattner H."/>
            <person name="Poulain J."/>
            <person name="Ruiz F."/>
            <person name="Serrano V."/>
            <person name="Zagulski M."/>
            <person name="Dessen P."/>
            <person name="Betermier M."/>
            <person name="Weissenbach J."/>
            <person name="Scarpelli C."/>
            <person name="Schachter V."/>
            <person name="Sperling L."/>
            <person name="Meyer E."/>
            <person name="Cohen J."/>
            <person name="Wincker P."/>
        </authorList>
    </citation>
    <scope>NUCLEOTIDE SEQUENCE [LARGE SCALE GENOMIC DNA]</scope>
    <source>
        <strain evidence="2 3">Stock d4-2</strain>
    </source>
</reference>
<evidence type="ECO:0000313" key="3">
    <source>
        <dbReference type="Proteomes" id="UP000000600"/>
    </source>
</evidence>
<organism evidence="2 3">
    <name type="scientific">Paramecium tetraurelia</name>
    <dbReference type="NCBI Taxonomy" id="5888"/>
    <lineage>
        <taxon>Eukaryota</taxon>
        <taxon>Sar</taxon>
        <taxon>Alveolata</taxon>
        <taxon>Ciliophora</taxon>
        <taxon>Intramacronucleata</taxon>
        <taxon>Oligohymenophorea</taxon>
        <taxon>Peniculida</taxon>
        <taxon>Parameciidae</taxon>
        <taxon>Paramecium</taxon>
    </lineage>
</organism>